<evidence type="ECO:0000313" key="4">
    <source>
        <dbReference type="Proteomes" id="UP001177023"/>
    </source>
</evidence>
<feature type="compositionally biased region" description="Polar residues" evidence="1">
    <location>
        <begin position="1091"/>
        <end position="1100"/>
    </location>
</feature>
<protein>
    <recommendedName>
        <fullName evidence="2">FH2 domain-containing protein</fullName>
    </recommendedName>
</protein>
<dbReference type="SMART" id="SM00498">
    <property type="entry name" value="FH2"/>
    <property type="match status" value="1"/>
</dbReference>
<feature type="compositionally biased region" description="Low complexity" evidence="1">
    <location>
        <begin position="1028"/>
        <end position="1044"/>
    </location>
</feature>
<dbReference type="AlphaFoldDB" id="A0AA36D272"/>
<evidence type="ECO:0000256" key="1">
    <source>
        <dbReference type="SAM" id="MobiDB-lite"/>
    </source>
</evidence>
<feature type="compositionally biased region" description="Basic and acidic residues" evidence="1">
    <location>
        <begin position="858"/>
        <end position="871"/>
    </location>
</feature>
<feature type="compositionally biased region" description="Low complexity" evidence="1">
    <location>
        <begin position="1176"/>
        <end position="1185"/>
    </location>
</feature>
<dbReference type="Proteomes" id="UP001177023">
    <property type="component" value="Unassembled WGS sequence"/>
</dbReference>
<comment type="caution">
    <text evidence="3">The sequence shown here is derived from an EMBL/GenBank/DDBJ whole genome shotgun (WGS) entry which is preliminary data.</text>
</comment>
<dbReference type="SUPFAM" id="SSF101447">
    <property type="entry name" value="Formin homology 2 domain (FH2 domain)"/>
    <property type="match status" value="1"/>
</dbReference>
<dbReference type="Gene3D" id="1.20.58.2220">
    <property type="entry name" value="Formin, FH2 domain"/>
    <property type="match status" value="1"/>
</dbReference>
<feature type="compositionally biased region" description="Low complexity" evidence="1">
    <location>
        <begin position="892"/>
        <end position="903"/>
    </location>
</feature>
<feature type="region of interest" description="Disordered" evidence="1">
    <location>
        <begin position="810"/>
        <end position="1052"/>
    </location>
</feature>
<feature type="region of interest" description="Disordered" evidence="1">
    <location>
        <begin position="714"/>
        <end position="778"/>
    </location>
</feature>
<dbReference type="InterPro" id="IPR042201">
    <property type="entry name" value="FH2_Formin_sf"/>
</dbReference>
<reference evidence="3" key="1">
    <citation type="submission" date="2023-06" db="EMBL/GenBank/DDBJ databases">
        <authorList>
            <person name="Delattre M."/>
        </authorList>
    </citation>
    <scope>NUCLEOTIDE SEQUENCE</scope>
    <source>
        <strain evidence="3">AF72</strain>
    </source>
</reference>
<evidence type="ECO:0000313" key="3">
    <source>
        <dbReference type="EMBL" id="CAJ0578589.1"/>
    </source>
</evidence>
<dbReference type="PANTHER" id="PTHR46345">
    <property type="entry name" value="INVERTED FORMIN-2"/>
    <property type="match status" value="1"/>
</dbReference>
<proteinExistence type="predicted"/>
<feature type="compositionally biased region" description="Low complexity" evidence="1">
    <location>
        <begin position="848"/>
        <end position="857"/>
    </location>
</feature>
<feature type="domain" description="FH2" evidence="2">
    <location>
        <begin position="252"/>
        <end position="645"/>
    </location>
</feature>
<organism evidence="3 4">
    <name type="scientific">Mesorhabditis spiculigera</name>
    <dbReference type="NCBI Taxonomy" id="96644"/>
    <lineage>
        <taxon>Eukaryota</taxon>
        <taxon>Metazoa</taxon>
        <taxon>Ecdysozoa</taxon>
        <taxon>Nematoda</taxon>
        <taxon>Chromadorea</taxon>
        <taxon>Rhabditida</taxon>
        <taxon>Rhabditina</taxon>
        <taxon>Rhabditomorpha</taxon>
        <taxon>Rhabditoidea</taxon>
        <taxon>Rhabditidae</taxon>
        <taxon>Mesorhabditinae</taxon>
        <taxon>Mesorhabditis</taxon>
    </lineage>
</organism>
<feature type="compositionally biased region" description="Polar residues" evidence="1">
    <location>
        <begin position="153"/>
        <end position="163"/>
    </location>
</feature>
<keyword evidence="4" id="KW-1185">Reference proteome</keyword>
<feature type="compositionally biased region" description="Basic and acidic residues" evidence="1">
    <location>
        <begin position="714"/>
        <end position="731"/>
    </location>
</feature>
<sequence>MARTEHQIRFTRLIFDGDLGETFLHLDDLLREPENGFFLMIECLHAWADAIGNPEKRLMAPLIEALLDSDTEEASIIGLRLFNNMLRGAPSETKRLQLEEELRELHFESHLSQIRLKYAAVPAVVAEVEEFYTIRREQECVRPPRQLTPRPPMQSSAVGNRTGASPPLSSPIPPADEKENNIEDEQNDVLDSLKTALGTDGETLRLRKRLLEKLAEVLSDVHCVSDIEPVLMKYRRMMEKEAPKKAEAPKAFKPPKKSEMKMMKMQWTKIEPHDVKTAEDTLWSRLVNEGNPLAAQVALDYSQLDELFSQQNKVVKKAERTTLASKKTDEVVLLDTKRFMNVSIFIKKLGDVQELIADIRECRGTTKLDSLQLLLTTAMPTLEEVELIRTYSGDSSKLAPPESFFLHLVAIPDYSLRIKLLKFRMDFYASMEKLTPQVKLLCEACNQILTSTALLRVFVLICKIGNYLNDGSASGDAAGFKLNSLWKVIELKANTGQDTLLHFITKNDATCVDELKEQLSCIKDAAKIPSPNEIETEFNELDKQRAQLEKELATKHDTVLLINLEYIQEECKTEMAQLQRLIASLTEFRPKMAQFFMERPNEFKIEECVRMFNNFLVRLEKAHQDNVQREDAARKREQKAKFVAESPIPSRRGSFFPGMENQVPDDLASLLNKTEVLPGRRNSVLPMSRRGSEEGCAPVGNMRRFSVVDRIRERREREEKEQQEQERKRNEGLNVKVIAEDDTETVSSSDSSPRSGDGHGYFGSEAKQQKDTVSTAAVRTNGQKMAFTPIAASPSPIACQTSMSDISVDSAFGSKSHLPTTTPEGKEWKAPDLSVLFDSPQKVEKTIPPETTTTPFRGEVKITTKPPEKPKPTGLPPSPTRPAKTEPETLVPTATPATKKTPPNLRIWKRTVTESVFTKPGPAAALEKKKETTPTSPAKKSPPPVATPVRRPPALKKMEPISRPSISKTPSLPPTPTRKTPSSITSTSSVEKKPTVSIKTVSRTPLTPPASKPRIQRLNTSGALLNKTPATPTRTLQPRRQTAPVQPISIVPELSTSARPSLIQRPVPRSPHLKVAALEKWEKPKPLRATGLSNNTVSNDSTEKKTLRPMRPTMSADAGSATRTLSRAPITPRTTPTPKLASNKSNEHAPRPISVTSRAVLQKKPSSPEITPPPSTTVTPGMSSTAKNRLKSLAERRAFI</sequence>
<feature type="compositionally biased region" description="Low complexity" evidence="1">
    <location>
        <begin position="1129"/>
        <end position="1138"/>
    </location>
</feature>
<feature type="compositionally biased region" description="Polar residues" evidence="1">
    <location>
        <begin position="977"/>
        <end position="989"/>
    </location>
</feature>
<feature type="region of interest" description="Disordered" evidence="1">
    <location>
        <begin position="1087"/>
        <end position="1200"/>
    </location>
</feature>
<accession>A0AA36D272</accession>
<feature type="non-terminal residue" evidence="3">
    <location>
        <position position="1"/>
    </location>
</feature>
<dbReference type="Pfam" id="PF02181">
    <property type="entry name" value="FH2"/>
    <property type="match status" value="1"/>
</dbReference>
<dbReference type="EMBL" id="CATQJA010002654">
    <property type="protein sequence ID" value="CAJ0578589.1"/>
    <property type="molecule type" value="Genomic_DNA"/>
</dbReference>
<evidence type="ECO:0000259" key="2">
    <source>
        <dbReference type="PROSITE" id="PS51444"/>
    </source>
</evidence>
<dbReference type="PANTHER" id="PTHR46345:SF8">
    <property type="entry name" value="FORMIN 3, ISOFORM B"/>
    <property type="match status" value="1"/>
</dbReference>
<gene>
    <name evidence="3" type="ORF">MSPICULIGERA_LOCUS16835</name>
</gene>
<dbReference type="PROSITE" id="PS51444">
    <property type="entry name" value="FH2"/>
    <property type="match status" value="1"/>
</dbReference>
<feature type="region of interest" description="Disordered" evidence="1">
    <location>
        <begin position="142"/>
        <end position="179"/>
    </location>
</feature>
<name>A0AA36D272_9BILA</name>
<dbReference type="InterPro" id="IPR015425">
    <property type="entry name" value="FH2_Formin"/>
</dbReference>